<dbReference type="STRING" id="6265.A0A0B2V566"/>
<dbReference type="AlphaFoldDB" id="A0A0B2V566"/>
<dbReference type="InterPro" id="IPR050565">
    <property type="entry name" value="LYPA1-2/EST-like"/>
</dbReference>
<accession>A0A0B2V566</accession>
<keyword evidence="7" id="KW-1185">Reference proteome</keyword>
<dbReference type="SUPFAM" id="SSF53474">
    <property type="entry name" value="alpha/beta-Hydrolases"/>
    <property type="match status" value="1"/>
</dbReference>
<dbReference type="InterPro" id="IPR029058">
    <property type="entry name" value="AB_hydrolase_fold"/>
</dbReference>
<feature type="region of interest" description="Disordered" evidence="4">
    <location>
        <begin position="117"/>
        <end position="138"/>
    </location>
</feature>
<evidence type="ECO:0000313" key="6">
    <source>
        <dbReference type="EMBL" id="KHN76688.1"/>
    </source>
</evidence>
<keyword evidence="3" id="KW-0378">Hydrolase</keyword>
<organism evidence="6 7">
    <name type="scientific">Toxocara canis</name>
    <name type="common">Canine roundworm</name>
    <dbReference type="NCBI Taxonomy" id="6265"/>
    <lineage>
        <taxon>Eukaryota</taxon>
        <taxon>Metazoa</taxon>
        <taxon>Ecdysozoa</taxon>
        <taxon>Nematoda</taxon>
        <taxon>Chromadorea</taxon>
        <taxon>Rhabditida</taxon>
        <taxon>Spirurina</taxon>
        <taxon>Ascaridomorpha</taxon>
        <taxon>Ascaridoidea</taxon>
        <taxon>Toxocaridae</taxon>
        <taxon>Toxocara</taxon>
    </lineage>
</organism>
<dbReference type="Pfam" id="PF02230">
    <property type="entry name" value="Abhydrolase_2"/>
    <property type="match status" value="1"/>
</dbReference>
<dbReference type="EMBL" id="JPKZ01002480">
    <property type="protein sequence ID" value="KHN76688.1"/>
    <property type="molecule type" value="Genomic_DNA"/>
</dbReference>
<dbReference type="OrthoDB" id="2418081at2759"/>
<dbReference type="EC" id="3.1.2.22" evidence="2"/>
<dbReference type="GO" id="GO:0008474">
    <property type="term" value="F:palmitoyl-(protein) hydrolase activity"/>
    <property type="evidence" value="ECO:0007669"/>
    <property type="project" value="UniProtKB-EC"/>
</dbReference>
<evidence type="ECO:0000256" key="1">
    <source>
        <dbReference type="ARBA" id="ARBA00006499"/>
    </source>
</evidence>
<evidence type="ECO:0000256" key="3">
    <source>
        <dbReference type="ARBA" id="ARBA00022801"/>
    </source>
</evidence>
<dbReference type="InterPro" id="IPR003140">
    <property type="entry name" value="PLipase/COase/thioEstase"/>
</dbReference>
<evidence type="ECO:0000313" key="7">
    <source>
        <dbReference type="Proteomes" id="UP000031036"/>
    </source>
</evidence>
<evidence type="ECO:0000259" key="5">
    <source>
        <dbReference type="Pfam" id="PF02230"/>
    </source>
</evidence>
<comment type="caution">
    <text evidence="6">The sequence shown here is derived from an EMBL/GenBank/DDBJ whole genome shotgun (WGS) entry which is preliminary data.</text>
</comment>
<dbReference type="Proteomes" id="UP000031036">
    <property type="component" value="Unassembled WGS sequence"/>
</dbReference>
<protein>
    <recommendedName>
        <fullName evidence="2">palmitoyl-protein hydrolase</fullName>
        <ecNumber evidence="2">3.1.2.22</ecNumber>
    </recommendedName>
</protein>
<name>A0A0B2V566_TOXCA</name>
<sequence length="138" mass="15396">MREKFEKLWLRVRLHEVRPGIPSERIVIKGFSMGDALAFSAGFTCDKSLAGIIGLSSFLMQNSEAPGNTSEARTYLLQMREDVAVDEADEEMLEESKRLLQSIANTHHDLVEQTAKEMSFAESSSEEEELNSAIEAAD</sequence>
<proteinExistence type="inferred from homology"/>
<gene>
    <name evidence="6" type="primary">Lypla2</name>
    <name evidence="6" type="ORF">Tcan_03861</name>
</gene>
<dbReference type="Gene3D" id="3.40.50.1820">
    <property type="entry name" value="alpha/beta hydrolase"/>
    <property type="match status" value="1"/>
</dbReference>
<evidence type="ECO:0000256" key="2">
    <source>
        <dbReference type="ARBA" id="ARBA00012423"/>
    </source>
</evidence>
<comment type="similarity">
    <text evidence="1">Belongs to the AB hydrolase superfamily. AB hydrolase 2 family.</text>
</comment>
<reference evidence="6 7" key="1">
    <citation type="submission" date="2014-11" db="EMBL/GenBank/DDBJ databases">
        <title>Genetic blueprint of the zoonotic pathogen Toxocara canis.</title>
        <authorList>
            <person name="Zhu X.-Q."/>
            <person name="Korhonen P.K."/>
            <person name="Cai H."/>
            <person name="Young N.D."/>
            <person name="Nejsum P."/>
            <person name="von Samson-Himmelstjerna G."/>
            <person name="Boag P.R."/>
            <person name="Tan P."/>
            <person name="Li Q."/>
            <person name="Min J."/>
            <person name="Yang Y."/>
            <person name="Wang X."/>
            <person name="Fang X."/>
            <person name="Hall R.S."/>
            <person name="Hofmann A."/>
            <person name="Sternberg P.W."/>
            <person name="Jex A.R."/>
            <person name="Gasser R.B."/>
        </authorList>
    </citation>
    <scope>NUCLEOTIDE SEQUENCE [LARGE SCALE GENOMIC DNA]</scope>
    <source>
        <strain evidence="6">PN_DK_2014</strain>
    </source>
</reference>
<dbReference type="GO" id="GO:0052689">
    <property type="term" value="F:carboxylic ester hydrolase activity"/>
    <property type="evidence" value="ECO:0007669"/>
    <property type="project" value="TreeGrafter"/>
</dbReference>
<evidence type="ECO:0000256" key="4">
    <source>
        <dbReference type="SAM" id="MobiDB-lite"/>
    </source>
</evidence>
<dbReference type="PANTHER" id="PTHR10655">
    <property type="entry name" value="LYSOPHOSPHOLIPASE-RELATED"/>
    <property type="match status" value="1"/>
</dbReference>
<dbReference type="GO" id="GO:0005737">
    <property type="term" value="C:cytoplasm"/>
    <property type="evidence" value="ECO:0007669"/>
    <property type="project" value="TreeGrafter"/>
</dbReference>
<dbReference type="PANTHER" id="PTHR10655:SF17">
    <property type="entry name" value="LYSOPHOSPHOLIPASE-LIKE PROTEIN 1"/>
    <property type="match status" value="1"/>
</dbReference>
<feature type="domain" description="Phospholipase/carboxylesterase/thioesterase" evidence="5">
    <location>
        <begin position="15"/>
        <end position="112"/>
    </location>
</feature>